<dbReference type="EMBL" id="JARUPT010000041">
    <property type="protein sequence ID" value="KAK0380382.1"/>
    <property type="molecule type" value="Genomic_DNA"/>
</dbReference>
<sequence length="34" mass="4120">MGEETSTKSTGDVRRRMEVGRRLYLRRQEAVKWH</sequence>
<gene>
    <name evidence="1" type="ORF">CLIM01_02300</name>
</gene>
<keyword evidence="2" id="KW-1185">Reference proteome</keyword>
<accession>A0ABQ9Q9J5</accession>
<protein>
    <submittedName>
        <fullName evidence="1">Uncharacterized protein</fullName>
    </submittedName>
</protein>
<name>A0ABQ9Q9J5_9PEZI</name>
<comment type="caution">
    <text evidence="1">The sequence shown here is derived from an EMBL/GenBank/DDBJ whole genome shotgun (WGS) entry which is preliminary data.</text>
</comment>
<evidence type="ECO:0000313" key="2">
    <source>
        <dbReference type="Proteomes" id="UP001169217"/>
    </source>
</evidence>
<organism evidence="1 2">
    <name type="scientific">Colletotrichum limetticola</name>
    <dbReference type="NCBI Taxonomy" id="1209924"/>
    <lineage>
        <taxon>Eukaryota</taxon>
        <taxon>Fungi</taxon>
        <taxon>Dikarya</taxon>
        <taxon>Ascomycota</taxon>
        <taxon>Pezizomycotina</taxon>
        <taxon>Sordariomycetes</taxon>
        <taxon>Hypocreomycetidae</taxon>
        <taxon>Glomerellales</taxon>
        <taxon>Glomerellaceae</taxon>
        <taxon>Colletotrichum</taxon>
        <taxon>Colletotrichum acutatum species complex</taxon>
    </lineage>
</organism>
<proteinExistence type="predicted"/>
<reference evidence="1" key="1">
    <citation type="submission" date="2023-04" db="EMBL/GenBank/DDBJ databases">
        <title>Colletotrichum limetticola genome sequence.</title>
        <authorList>
            <person name="Baroncelli R."/>
        </authorList>
    </citation>
    <scope>NUCLEOTIDE SEQUENCE</scope>
    <source>
        <strain evidence="1">KLA-Anderson</strain>
    </source>
</reference>
<dbReference type="Proteomes" id="UP001169217">
    <property type="component" value="Unassembled WGS sequence"/>
</dbReference>
<evidence type="ECO:0000313" key="1">
    <source>
        <dbReference type="EMBL" id="KAK0380382.1"/>
    </source>
</evidence>